<reference evidence="4" key="1">
    <citation type="journal article" date="2015" name="MBio">
        <title>Genome-Resolved Metagenomic Analysis Reveals Roles for Candidate Phyla and Other Microbial Community Members in Biogeochemical Transformations in Oil Reservoirs.</title>
        <authorList>
            <person name="Hu P."/>
            <person name="Tom L."/>
            <person name="Singh A."/>
            <person name="Thomas B.C."/>
            <person name="Baker B.J."/>
            <person name="Piceno Y.M."/>
            <person name="Andersen G.L."/>
            <person name="Banfield J.F."/>
        </authorList>
    </citation>
    <scope>NUCLEOTIDE SEQUENCE [LARGE SCALE GENOMIC DNA]</scope>
</reference>
<keyword evidence="1" id="KW-0067">ATP-binding</keyword>
<accession>A0A117M5N9</accession>
<name>A0A117M5N9_UNCT6</name>
<evidence type="ECO:0000313" key="4">
    <source>
        <dbReference type="Proteomes" id="UP000053467"/>
    </source>
</evidence>
<dbReference type="Pfam" id="PF01712">
    <property type="entry name" value="dNK"/>
    <property type="match status" value="1"/>
</dbReference>
<evidence type="ECO:0000256" key="1">
    <source>
        <dbReference type="PIRSR" id="PIRSR000705-3"/>
    </source>
</evidence>
<dbReference type="Gene3D" id="3.40.50.300">
    <property type="entry name" value="P-loop containing nucleotide triphosphate hydrolases"/>
    <property type="match status" value="1"/>
</dbReference>
<dbReference type="PATRIC" id="fig|1635277.3.peg.791"/>
<proteinExistence type="predicted"/>
<comment type="caution">
    <text evidence="3">The sequence shown here is derived from an EMBL/GenBank/DDBJ whole genome shotgun (WGS) entry which is preliminary data.</text>
</comment>
<dbReference type="GO" id="GO:0005524">
    <property type="term" value="F:ATP binding"/>
    <property type="evidence" value="ECO:0007669"/>
    <property type="project" value="UniProtKB-KW"/>
</dbReference>
<dbReference type="PANTHER" id="PTHR10513">
    <property type="entry name" value="DEOXYNUCLEOSIDE KINASE"/>
    <property type="match status" value="1"/>
</dbReference>
<dbReference type="InterPro" id="IPR027417">
    <property type="entry name" value="P-loop_NTPase"/>
</dbReference>
<feature type="domain" description="Deoxynucleoside kinase" evidence="2">
    <location>
        <begin position="9"/>
        <end position="202"/>
    </location>
</feature>
<gene>
    <name evidence="3" type="ORF">XE03_1906</name>
</gene>
<feature type="binding site" evidence="1">
    <location>
        <begin position="139"/>
        <end position="143"/>
    </location>
    <ligand>
        <name>ATP</name>
        <dbReference type="ChEBI" id="CHEBI:30616"/>
    </ligand>
</feature>
<dbReference type="CDD" id="cd01673">
    <property type="entry name" value="dNK"/>
    <property type="match status" value="1"/>
</dbReference>
<keyword evidence="3" id="KW-0418">Kinase</keyword>
<feature type="binding site" evidence="1">
    <location>
        <begin position="13"/>
        <end position="21"/>
    </location>
    <ligand>
        <name>ATP</name>
        <dbReference type="ChEBI" id="CHEBI:30616"/>
    </ligand>
</feature>
<organism evidence="3 4">
    <name type="scientific">candidate division TA06 bacterium 34_109</name>
    <dbReference type="NCBI Taxonomy" id="1635277"/>
    <lineage>
        <taxon>Bacteria</taxon>
        <taxon>Bacteria division TA06</taxon>
    </lineage>
</organism>
<keyword evidence="3" id="KW-0808">Transferase</keyword>
<evidence type="ECO:0000259" key="2">
    <source>
        <dbReference type="Pfam" id="PF01712"/>
    </source>
</evidence>
<dbReference type="PIRSF" id="PIRSF000705">
    <property type="entry name" value="DNK"/>
    <property type="match status" value="1"/>
</dbReference>
<dbReference type="InterPro" id="IPR031314">
    <property type="entry name" value="DNK_dom"/>
</dbReference>
<sequence>MYAFQSKYIVVEGAIGAGKTSLVLQLSKRYQARTILEVVEENPFLPRFYEDIKGYAFRTQIFFLLSRYDQQIKATQQDLFQQLSFSDYMFAKDRIFAHLNLSGNELAMYEHLFQIMCRDIPSPDIIIYLRASTNLLMKRIMLRDRPFERRISFGYLERLNNNYEDYFNNKQNFPNSKLITFNADELDFVGNKRDLELICEKLQQKDKE</sequence>
<dbReference type="InterPro" id="IPR050566">
    <property type="entry name" value="Deoxyribonucleoside_kinase"/>
</dbReference>
<dbReference type="Proteomes" id="UP000053467">
    <property type="component" value="Unassembled WGS sequence"/>
</dbReference>
<evidence type="ECO:0000313" key="3">
    <source>
        <dbReference type="EMBL" id="KUK85752.1"/>
    </source>
</evidence>
<dbReference type="SUPFAM" id="SSF52540">
    <property type="entry name" value="P-loop containing nucleoside triphosphate hydrolases"/>
    <property type="match status" value="1"/>
</dbReference>
<dbReference type="AlphaFoldDB" id="A0A117M5N9"/>
<dbReference type="GO" id="GO:0005737">
    <property type="term" value="C:cytoplasm"/>
    <property type="evidence" value="ECO:0007669"/>
    <property type="project" value="TreeGrafter"/>
</dbReference>
<feature type="binding site" evidence="1">
    <location>
        <begin position="186"/>
        <end position="188"/>
    </location>
    <ligand>
        <name>ATP</name>
        <dbReference type="ChEBI" id="CHEBI:30616"/>
    </ligand>
</feature>
<dbReference type="PANTHER" id="PTHR10513:SF46">
    <property type="entry name" value="DEOXYGUANOSINE KINASE"/>
    <property type="match status" value="1"/>
</dbReference>
<dbReference type="EMBL" id="LGGX01000044">
    <property type="protein sequence ID" value="KUK85752.1"/>
    <property type="molecule type" value="Genomic_DNA"/>
</dbReference>
<dbReference type="GO" id="GO:0019136">
    <property type="term" value="F:deoxynucleoside kinase activity"/>
    <property type="evidence" value="ECO:0007669"/>
    <property type="project" value="InterPro"/>
</dbReference>
<protein>
    <submittedName>
        <fullName evidence="3">Deoxynucleoside kinase</fullName>
    </submittedName>
</protein>
<keyword evidence="1" id="KW-0547">Nucleotide-binding</keyword>
<dbReference type="InterPro" id="IPR002624">
    <property type="entry name" value="DCK/DGK"/>
</dbReference>